<comment type="caution">
    <text evidence="1">The sequence shown here is derived from an EMBL/GenBank/DDBJ whole genome shotgun (WGS) entry which is preliminary data.</text>
</comment>
<keyword evidence="2" id="KW-1185">Reference proteome</keyword>
<gene>
    <name evidence="1" type="ORF">PXEA_LOCUS29813</name>
</gene>
<name>A0A3S5AGC4_9PLAT</name>
<dbReference type="AlphaFoldDB" id="A0A3S5AGC4"/>
<evidence type="ECO:0000313" key="1">
    <source>
        <dbReference type="EMBL" id="VEL36373.1"/>
    </source>
</evidence>
<dbReference type="Proteomes" id="UP000784294">
    <property type="component" value="Unassembled WGS sequence"/>
</dbReference>
<protein>
    <submittedName>
        <fullName evidence="1">Uncharacterized protein</fullName>
    </submittedName>
</protein>
<dbReference type="EMBL" id="CAAALY010252081">
    <property type="protein sequence ID" value="VEL36373.1"/>
    <property type="molecule type" value="Genomic_DNA"/>
</dbReference>
<sequence>MGHSNFAFGATCAHANTSTLGLFVPGCTPIHLPTSHSQINLLTSPRLENIEIGVAESPSVQAPVPCLSVSTYVGGQIAPPTDIESVIGGNVNTSQPSGTEITLLGNATTCTTSCSTSSSMPHSTSTKSLASETIASGALQATGSILPGIPGLELPGLHVASTHAAQDGSYTYSTHYLQGNSLPPGPGNGTVNVIGHSVAGIGVACAGGASGQVPGLTTSSTVNLQPQTWATGSSLVTLPSI</sequence>
<reference evidence="1" key="1">
    <citation type="submission" date="2018-11" db="EMBL/GenBank/DDBJ databases">
        <authorList>
            <consortium name="Pathogen Informatics"/>
        </authorList>
    </citation>
    <scope>NUCLEOTIDE SEQUENCE</scope>
</reference>
<proteinExistence type="predicted"/>
<evidence type="ECO:0000313" key="2">
    <source>
        <dbReference type="Proteomes" id="UP000784294"/>
    </source>
</evidence>
<accession>A0A3S5AGC4</accession>
<organism evidence="1 2">
    <name type="scientific">Protopolystoma xenopodis</name>
    <dbReference type="NCBI Taxonomy" id="117903"/>
    <lineage>
        <taxon>Eukaryota</taxon>
        <taxon>Metazoa</taxon>
        <taxon>Spiralia</taxon>
        <taxon>Lophotrochozoa</taxon>
        <taxon>Platyhelminthes</taxon>
        <taxon>Monogenea</taxon>
        <taxon>Polyopisthocotylea</taxon>
        <taxon>Polystomatidea</taxon>
        <taxon>Polystomatidae</taxon>
        <taxon>Protopolystoma</taxon>
    </lineage>
</organism>